<feature type="transmembrane region" description="Helical" evidence="6">
    <location>
        <begin position="422"/>
        <end position="440"/>
    </location>
</feature>
<sequence>MQVSTAPNRWNELNKDPDDRSRRTTKTKLTYVNFANGSTPIIDPINDLAKLKETLQSLKYDSSNKQPMRLFIVEDLSQQVIEALGSRFDIDPLFWREQIEDYVWHNLRAPGAMPSNLMSDMRHRQWFRVRNLRLRYHESKDDFDASTAEVHSWNVLRRLDDDNNHWHWADKQGAIVSMLRTRTTIWIGKDDKTGGGTVGIVLLDPTVAHGTPLWYDRTNWLPVPKMTSTTVPDIKTSVSWYDDIIQITKLFPWFETDAGEKRAIDAQVITKPTLYTICAEWLVVCDYVKGRLSQIERELELPTIFRAKGDAIDSSLARLHTWRRAVPVFREMVTETLNFALPLASKLTHSSSPTTPLQPSTFPGFEDIAPDFQRILELLTDLQERVDRLSDVVASEISIEDSRRGLEDSRRANTEAHNMARVTWLATIFIPATFVSGLYSMNGSVQELRQTYWIYFVTALPFTLVVMAIGWVIGGGSLTPWRVAKADGGWRKDEKKKKVS</sequence>
<evidence type="ECO:0000256" key="2">
    <source>
        <dbReference type="ARBA" id="ARBA00022692"/>
    </source>
</evidence>
<dbReference type="GO" id="GO:0000287">
    <property type="term" value="F:magnesium ion binding"/>
    <property type="evidence" value="ECO:0007669"/>
    <property type="project" value="TreeGrafter"/>
</dbReference>
<dbReference type="AlphaFoldDB" id="A0A6A5VAK1"/>
<protein>
    <recommendedName>
        <fullName evidence="9">Cora-domain-containing protein</fullName>
    </recommendedName>
</protein>
<evidence type="ECO:0000313" key="8">
    <source>
        <dbReference type="Proteomes" id="UP000800036"/>
    </source>
</evidence>
<keyword evidence="8" id="KW-1185">Reference proteome</keyword>
<gene>
    <name evidence="7" type="ORF">BU23DRAFT_553820</name>
</gene>
<keyword evidence="2 6" id="KW-0812">Transmembrane</keyword>
<dbReference type="GO" id="GO:0050897">
    <property type="term" value="F:cobalt ion binding"/>
    <property type="evidence" value="ECO:0007669"/>
    <property type="project" value="TreeGrafter"/>
</dbReference>
<feature type="region of interest" description="Disordered" evidence="5">
    <location>
        <begin position="1"/>
        <end position="22"/>
    </location>
</feature>
<dbReference type="PANTHER" id="PTHR46494">
    <property type="entry name" value="CORA FAMILY METAL ION TRANSPORTER (EUROFUNG)"/>
    <property type="match status" value="1"/>
</dbReference>
<feature type="transmembrane region" description="Helical" evidence="6">
    <location>
        <begin position="452"/>
        <end position="473"/>
    </location>
</feature>
<dbReference type="SUPFAM" id="SSF144083">
    <property type="entry name" value="Magnesium transport protein CorA, transmembrane region"/>
    <property type="match status" value="1"/>
</dbReference>
<dbReference type="GO" id="GO:0005886">
    <property type="term" value="C:plasma membrane"/>
    <property type="evidence" value="ECO:0007669"/>
    <property type="project" value="UniProtKB-SubCell"/>
</dbReference>
<organism evidence="7 8">
    <name type="scientific">Bimuria novae-zelandiae CBS 107.79</name>
    <dbReference type="NCBI Taxonomy" id="1447943"/>
    <lineage>
        <taxon>Eukaryota</taxon>
        <taxon>Fungi</taxon>
        <taxon>Dikarya</taxon>
        <taxon>Ascomycota</taxon>
        <taxon>Pezizomycotina</taxon>
        <taxon>Dothideomycetes</taxon>
        <taxon>Pleosporomycetidae</taxon>
        <taxon>Pleosporales</taxon>
        <taxon>Massarineae</taxon>
        <taxon>Didymosphaeriaceae</taxon>
        <taxon>Bimuria</taxon>
    </lineage>
</organism>
<dbReference type="Pfam" id="PF01544">
    <property type="entry name" value="CorA"/>
    <property type="match status" value="1"/>
</dbReference>
<evidence type="ECO:0000313" key="7">
    <source>
        <dbReference type="EMBL" id="KAF1973828.1"/>
    </source>
</evidence>
<dbReference type="Proteomes" id="UP000800036">
    <property type="component" value="Unassembled WGS sequence"/>
</dbReference>
<evidence type="ECO:0000256" key="3">
    <source>
        <dbReference type="ARBA" id="ARBA00022989"/>
    </source>
</evidence>
<name>A0A6A5VAK1_9PLEO</name>
<evidence type="ECO:0000256" key="5">
    <source>
        <dbReference type="SAM" id="MobiDB-lite"/>
    </source>
</evidence>
<dbReference type="EMBL" id="ML976678">
    <property type="protein sequence ID" value="KAF1973828.1"/>
    <property type="molecule type" value="Genomic_DNA"/>
</dbReference>
<dbReference type="InterPro" id="IPR002523">
    <property type="entry name" value="MgTranspt_CorA/ZnTranspt_ZntB"/>
</dbReference>
<evidence type="ECO:0000256" key="4">
    <source>
        <dbReference type="ARBA" id="ARBA00023136"/>
    </source>
</evidence>
<comment type="subcellular location">
    <subcellularLocation>
        <location evidence="1">Cell membrane</location>
        <topology evidence="1">Multi-pass membrane protein</topology>
    </subcellularLocation>
</comment>
<dbReference type="PANTHER" id="PTHR46494:SF1">
    <property type="entry name" value="CORA FAMILY METAL ION TRANSPORTER (EUROFUNG)"/>
    <property type="match status" value="1"/>
</dbReference>
<dbReference type="OrthoDB" id="3231000at2759"/>
<dbReference type="GO" id="GO:0015087">
    <property type="term" value="F:cobalt ion transmembrane transporter activity"/>
    <property type="evidence" value="ECO:0007669"/>
    <property type="project" value="TreeGrafter"/>
</dbReference>
<keyword evidence="3 6" id="KW-1133">Transmembrane helix</keyword>
<evidence type="ECO:0000256" key="6">
    <source>
        <dbReference type="SAM" id="Phobius"/>
    </source>
</evidence>
<proteinExistence type="predicted"/>
<evidence type="ECO:0000256" key="1">
    <source>
        <dbReference type="ARBA" id="ARBA00004651"/>
    </source>
</evidence>
<reference evidence="7" key="1">
    <citation type="journal article" date="2020" name="Stud. Mycol.">
        <title>101 Dothideomycetes genomes: a test case for predicting lifestyles and emergence of pathogens.</title>
        <authorList>
            <person name="Haridas S."/>
            <person name="Albert R."/>
            <person name="Binder M."/>
            <person name="Bloem J."/>
            <person name="Labutti K."/>
            <person name="Salamov A."/>
            <person name="Andreopoulos B."/>
            <person name="Baker S."/>
            <person name="Barry K."/>
            <person name="Bills G."/>
            <person name="Bluhm B."/>
            <person name="Cannon C."/>
            <person name="Castanera R."/>
            <person name="Culley D."/>
            <person name="Daum C."/>
            <person name="Ezra D."/>
            <person name="Gonzalez J."/>
            <person name="Henrissat B."/>
            <person name="Kuo A."/>
            <person name="Liang C."/>
            <person name="Lipzen A."/>
            <person name="Lutzoni F."/>
            <person name="Magnuson J."/>
            <person name="Mondo S."/>
            <person name="Nolan M."/>
            <person name="Ohm R."/>
            <person name="Pangilinan J."/>
            <person name="Park H.-J."/>
            <person name="Ramirez L."/>
            <person name="Alfaro M."/>
            <person name="Sun H."/>
            <person name="Tritt A."/>
            <person name="Yoshinaga Y."/>
            <person name="Zwiers L.-H."/>
            <person name="Turgeon B."/>
            <person name="Goodwin S."/>
            <person name="Spatafora J."/>
            <person name="Crous P."/>
            <person name="Grigoriev I."/>
        </authorList>
    </citation>
    <scope>NUCLEOTIDE SEQUENCE</scope>
    <source>
        <strain evidence="7">CBS 107.79</strain>
    </source>
</reference>
<keyword evidence="4 6" id="KW-0472">Membrane</keyword>
<feature type="compositionally biased region" description="Basic and acidic residues" evidence="5">
    <location>
        <begin position="12"/>
        <end position="22"/>
    </location>
</feature>
<accession>A0A6A5VAK1</accession>
<dbReference type="InterPro" id="IPR045863">
    <property type="entry name" value="CorA_TM1_TM2"/>
</dbReference>
<dbReference type="GO" id="GO:0015095">
    <property type="term" value="F:magnesium ion transmembrane transporter activity"/>
    <property type="evidence" value="ECO:0007669"/>
    <property type="project" value="TreeGrafter"/>
</dbReference>
<evidence type="ECO:0008006" key="9">
    <source>
        <dbReference type="Google" id="ProtNLM"/>
    </source>
</evidence>
<dbReference type="Gene3D" id="1.20.58.340">
    <property type="entry name" value="Magnesium transport protein CorA, transmembrane region"/>
    <property type="match status" value="1"/>
</dbReference>